<keyword evidence="1" id="KW-0472">Membrane</keyword>
<dbReference type="InterPro" id="IPR050250">
    <property type="entry name" value="Macrolide_Exporter_MacB"/>
</dbReference>
<keyword evidence="1" id="KW-1133">Transmembrane helix</keyword>
<feature type="transmembrane region" description="Helical" evidence="1">
    <location>
        <begin position="251"/>
        <end position="270"/>
    </location>
</feature>
<keyword evidence="3" id="KW-0547">Nucleotide-binding</keyword>
<keyword evidence="1" id="KW-0812">Transmembrane</keyword>
<reference evidence="3" key="2">
    <citation type="journal article" date="2021" name="J Anim Sci Technol">
        <title>Complete genome sequence of Paenibacillus konkukensis sp. nov. SK3146 as a potential probiotic strain.</title>
        <authorList>
            <person name="Jung H.I."/>
            <person name="Park S."/>
            <person name="Niu K.M."/>
            <person name="Lee S.W."/>
            <person name="Kothari D."/>
            <person name="Yi K.J."/>
            <person name="Kim S.K."/>
        </authorList>
    </citation>
    <scope>NUCLEOTIDE SEQUENCE</scope>
    <source>
        <strain evidence="3">SK3146</strain>
    </source>
</reference>
<dbReference type="Pfam" id="PF12704">
    <property type="entry name" value="MacB_PCD"/>
    <property type="match status" value="1"/>
</dbReference>
<evidence type="ECO:0000313" key="3">
    <source>
        <dbReference type="EMBL" id="UQZ82983.1"/>
    </source>
</evidence>
<dbReference type="PANTHER" id="PTHR30572:SF15">
    <property type="entry name" value="ABC TRANSPORTER PERMEASE"/>
    <property type="match status" value="1"/>
</dbReference>
<keyword evidence="3" id="KW-0378">Hydrolase</keyword>
<organism evidence="3 4">
    <name type="scientific">Paenibacillus konkukensis</name>
    <dbReference type="NCBI Taxonomy" id="2020716"/>
    <lineage>
        <taxon>Bacteria</taxon>
        <taxon>Bacillati</taxon>
        <taxon>Bacillota</taxon>
        <taxon>Bacilli</taxon>
        <taxon>Bacillales</taxon>
        <taxon>Paenibacillaceae</taxon>
        <taxon>Paenibacillus</taxon>
    </lineage>
</organism>
<dbReference type="InterPro" id="IPR025857">
    <property type="entry name" value="MacB_PCD"/>
</dbReference>
<reference evidence="3" key="1">
    <citation type="submission" date="2018-02" db="EMBL/GenBank/DDBJ databases">
        <authorList>
            <person name="Kim S.-K."/>
            <person name="Jung H.-I."/>
            <person name="Lee S.-W."/>
        </authorList>
    </citation>
    <scope>NUCLEOTIDE SEQUENCE</scope>
    <source>
        <strain evidence="3">SK3146</strain>
    </source>
</reference>
<dbReference type="EC" id="3.6.3.-" evidence="3"/>
<feature type="transmembrane region" description="Helical" evidence="1">
    <location>
        <begin position="410"/>
        <end position="428"/>
    </location>
</feature>
<sequence length="475" mass="51894">MLRGRSRLASFMVFAGVLLVLGGIGLLSSVTTGWEQENGSHRLQKLTAIVDRTADSSSTGGLRLEEAERLARRWNPLSVAYAALMQTQAVLGKLSVSCNLFGVNGTYRDFREFKMIGGAALSQAAVDQRSRVAVIGAQLADQLFHSTRVTGKTIELYGVPFTVIGVFEDERSLVEQMSDDGSVDVFIPVTAMLDVYPDARIGIVQLAAKPDAAIRGETAVKQAMTEAGLNPSSFRITNDVLVHTRISQLRLMLLFGCGTIAIYGLARLTIRRLAKACTAMQARLAAQDWPDALRSERRLLLSCALAAASTAIGAAGLWEMIRFRLYIPPDWVPKEIIDVSFYIDKLRELWQQQTAEAGYVPAPHERLAHATGRLADALCFAGSLLGLPLFLLGARLWAAERVLLPVQLQRLFLCIPVVAAIAYGAARWAGVDYRIDPQEYAVTGAFFIVAVIHAHSLANRSELEGVKLSHVENFR</sequence>
<dbReference type="PANTHER" id="PTHR30572">
    <property type="entry name" value="MEMBRANE COMPONENT OF TRANSPORTER-RELATED"/>
    <property type="match status" value="1"/>
</dbReference>
<dbReference type="EMBL" id="CP027059">
    <property type="protein sequence ID" value="UQZ82983.1"/>
    <property type="molecule type" value="Genomic_DNA"/>
</dbReference>
<dbReference type="Proteomes" id="UP001057134">
    <property type="component" value="Chromosome"/>
</dbReference>
<evidence type="ECO:0000256" key="1">
    <source>
        <dbReference type="SAM" id="Phobius"/>
    </source>
</evidence>
<feature type="domain" description="MacB-like periplasmic core" evidence="2">
    <location>
        <begin position="18"/>
        <end position="211"/>
    </location>
</feature>
<name>A0ABY4RLI6_9BACL</name>
<dbReference type="GO" id="GO:0016787">
    <property type="term" value="F:hydrolase activity"/>
    <property type="evidence" value="ECO:0007669"/>
    <property type="project" value="UniProtKB-KW"/>
</dbReference>
<keyword evidence="3" id="KW-0067">ATP-binding</keyword>
<gene>
    <name evidence="3" type="primary">macB_1</name>
    <name evidence="3" type="ORF">SK3146_02143</name>
</gene>
<proteinExistence type="predicted"/>
<dbReference type="GO" id="GO:0005524">
    <property type="term" value="F:ATP binding"/>
    <property type="evidence" value="ECO:0007669"/>
    <property type="project" value="UniProtKB-KW"/>
</dbReference>
<evidence type="ECO:0000259" key="2">
    <source>
        <dbReference type="Pfam" id="PF12704"/>
    </source>
</evidence>
<accession>A0ABY4RLI6</accession>
<protein>
    <submittedName>
        <fullName evidence="3">Macrolide export ATP-binding/permease protein MacB</fullName>
        <ecNumber evidence="3">3.6.3.-</ecNumber>
    </submittedName>
</protein>
<feature type="transmembrane region" description="Helical" evidence="1">
    <location>
        <begin position="299"/>
        <end position="318"/>
    </location>
</feature>
<keyword evidence="4" id="KW-1185">Reference proteome</keyword>
<evidence type="ECO:0000313" key="4">
    <source>
        <dbReference type="Proteomes" id="UP001057134"/>
    </source>
</evidence>
<feature type="transmembrane region" description="Helical" evidence="1">
    <location>
        <begin position="374"/>
        <end position="398"/>
    </location>
</feature>
<feature type="transmembrane region" description="Helical" evidence="1">
    <location>
        <begin position="440"/>
        <end position="458"/>
    </location>
</feature>